<evidence type="ECO:0000313" key="1">
    <source>
        <dbReference type="EMBL" id="MBP1920851.1"/>
    </source>
</evidence>
<name>A0ABS4G8I0_9CLOT</name>
<dbReference type="Pfam" id="PF05895">
    <property type="entry name" value="DUF859"/>
    <property type="match status" value="1"/>
</dbReference>
<gene>
    <name evidence="1" type="ORF">J2Z34_003368</name>
</gene>
<organism evidence="1 2">
    <name type="scientific">Youngiibacter multivorans</name>
    <dbReference type="NCBI Taxonomy" id="937251"/>
    <lineage>
        <taxon>Bacteria</taxon>
        <taxon>Bacillati</taxon>
        <taxon>Bacillota</taxon>
        <taxon>Clostridia</taxon>
        <taxon>Eubacteriales</taxon>
        <taxon>Clostridiaceae</taxon>
        <taxon>Youngiibacter</taxon>
    </lineage>
</organism>
<keyword evidence="2" id="KW-1185">Reference proteome</keyword>
<dbReference type="Proteomes" id="UP001519271">
    <property type="component" value="Unassembled WGS sequence"/>
</dbReference>
<evidence type="ECO:0000313" key="2">
    <source>
        <dbReference type="Proteomes" id="UP001519271"/>
    </source>
</evidence>
<proteinExistence type="predicted"/>
<comment type="caution">
    <text evidence="1">The sequence shown here is derived from an EMBL/GenBank/DDBJ whole genome shotgun (WGS) entry which is preliminary data.</text>
</comment>
<accession>A0ABS4G8I0</accession>
<reference evidence="1 2" key="1">
    <citation type="submission" date="2021-03" db="EMBL/GenBank/DDBJ databases">
        <title>Genomic Encyclopedia of Type Strains, Phase IV (KMG-IV): sequencing the most valuable type-strain genomes for metagenomic binning, comparative biology and taxonomic classification.</title>
        <authorList>
            <person name="Goeker M."/>
        </authorList>
    </citation>
    <scope>NUCLEOTIDE SEQUENCE [LARGE SCALE GENOMIC DNA]</scope>
    <source>
        <strain evidence="1 2">DSM 6139</strain>
    </source>
</reference>
<evidence type="ECO:0008006" key="3">
    <source>
        <dbReference type="Google" id="ProtNLM"/>
    </source>
</evidence>
<dbReference type="EMBL" id="JAGGKC010000044">
    <property type="protein sequence ID" value="MBP1920851.1"/>
    <property type="molecule type" value="Genomic_DNA"/>
</dbReference>
<protein>
    <recommendedName>
        <fullName evidence="3">Ig-like domain-containing protein</fullName>
    </recommendedName>
</protein>
<dbReference type="RefSeq" id="WP_209461003.1">
    <property type="nucleotide sequence ID" value="NZ_JAGGKC010000044.1"/>
</dbReference>
<dbReference type="InterPro" id="IPR008577">
    <property type="entry name" value="DUF859"/>
</dbReference>
<sequence length="642" mass="66978">MPDIRLTGTLSSPYVNHTYHLYLDLTINSQSIQNNTSNITLRQWAYSSSDTYQAYSSSTTGNSCWIKINGSNVFYDTRSMDFRNQQVVELGTYTADISHNSDGTLVIAVSSGFDINGPSSLYDGAVASYNWSLTTIPRASLITSFPEFTIGSGVTVTAPRYSASFTNTFQINIGGTVIETTGDLAQDSCTFSAAQLDEIYATIPSAVSTTATAYVTTKLNGSQIGSTQSASATANVGSDIIPTLSSVTAAETVASVANLALGSNIFAQTLSRIQFTINGAAGVKSSSVSSYKVVFNSVTYTNTSSVVGTTGAITSTGSFVATATVTDSRGRTSTSKTVTCTLLTYNAPEISAFSAFRSDSGGNASPLGTYGKYTAAATISSLNSKNQITYSIKSKLRSSGTWTTTHISTSLAVGTTSLSVSPVYGTYTATISYDLLLTVSDKFNSVTAGYVLSTGEVAMSWSKTGIGVGKVWEQGALDIGGDAYYKGTILESSFVSGAATLIGRTLSPLVTLSSASAWGDLPNGYCGFVTHTSVGAPPVSNYGYFIKIASRDMAKGWGGIWIDYSGTGNAFFGRTTDGNVAASWTRIYTSDAAVSHAHDNTSISLSDYVSGTTPKVAGIISGTGTPPTASTVPTGTVYLKYV</sequence>